<dbReference type="AlphaFoldDB" id="A0A426V8V2"/>
<accession>A0A426V8V2</accession>
<keyword evidence="2" id="KW-0238">DNA-binding</keyword>
<dbReference type="InterPro" id="IPR011008">
    <property type="entry name" value="Dimeric_a/b-barrel"/>
</dbReference>
<dbReference type="PANTHER" id="PTHR30154:SF34">
    <property type="entry name" value="TRANSCRIPTIONAL REGULATOR AZLB"/>
    <property type="match status" value="1"/>
</dbReference>
<reference evidence="5 6" key="1">
    <citation type="submission" date="2018-12" db="EMBL/GenBank/DDBJ databases">
        <title>The whole draft genome of Aquabacterium sp. SJQ9.</title>
        <authorList>
            <person name="Sun L."/>
            <person name="Gao X."/>
            <person name="Chen W."/>
            <person name="Huang K."/>
        </authorList>
    </citation>
    <scope>NUCLEOTIDE SEQUENCE [LARGE SCALE GENOMIC DNA]</scope>
    <source>
        <strain evidence="5 6">SJQ9</strain>
    </source>
</reference>
<dbReference type="OrthoDB" id="9091488at2"/>
<dbReference type="InterPro" id="IPR036390">
    <property type="entry name" value="WH_DNA-bd_sf"/>
</dbReference>
<organism evidence="5 6">
    <name type="scientific">Aquabacterium soli</name>
    <dbReference type="NCBI Taxonomy" id="2493092"/>
    <lineage>
        <taxon>Bacteria</taxon>
        <taxon>Pseudomonadati</taxon>
        <taxon>Pseudomonadota</taxon>
        <taxon>Betaproteobacteria</taxon>
        <taxon>Burkholderiales</taxon>
        <taxon>Aquabacterium</taxon>
    </lineage>
</organism>
<dbReference type="Pfam" id="PF13412">
    <property type="entry name" value="HTH_24"/>
    <property type="match status" value="1"/>
</dbReference>
<dbReference type="CDD" id="cd00090">
    <property type="entry name" value="HTH_ARSR"/>
    <property type="match status" value="1"/>
</dbReference>
<dbReference type="InterPro" id="IPR011991">
    <property type="entry name" value="ArsR-like_HTH"/>
</dbReference>
<dbReference type="Proteomes" id="UP000269265">
    <property type="component" value="Unassembled WGS sequence"/>
</dbReference>
<keyword evidence="1" id="KW-0805">Transcription regulation</keyword>
<protein>
    <submittedName>
        <fullName evidence="5">Lrp/AsnC family transcriptional regulator</fullName>
    </submittedName>
</protein>
<keyword evidence="3" id="KW-0804">Transcription</keyword>
<dbReference type="SUPFAM" id="SSF46785">
    <property type="entry name" value="Winged helix' DNA-binding domain"/>
    <property type="match status" value="1"/>
</dbReference>
<dbReference type="GO" id="GO:0006355">
    <property type="term" value="P:regulation of DNA-templated transcription"/>
    <property type="evidence" value="ECO:0007669"/>
    <property type="project" value="UniProtKB-ARBA"/>
</dbReference>
<dbReference type="PANTHER" id="PTHR30154">
    <property type="entry name" value="LEUCINE-RESPONSIVE REGULATORY PROTEIN"/>
    <property type="match status" value="1"/>
</dbReference>
<dbReference type="InterPro" id="IPR000485">
    <property type="entry name" value="AsnC-type_HTH_dom"/>
</dbReference>
<dbReference type="InterPro" id="IPR019888">
    <property type="entry name" value="Tscrpt_reg_AsnC-like"/>
</dbReference>
<dbReference type="Gene3D" id="1.10.10.10">
    <property type="entry name" value="Winged helix-like DNA-binding domain superfamily/Winged helix DNA-binding domain"/>
    <property type="match status" value="1"/>
</dbReference>
<dbReference type="PRINTS" id="PR00033">
    <property type="entry name" value="HTHASNC"/>
</dbReference>
<dbReference type="GO" id="GO:0005829">
    <property type="term" value="C:cytosol"/>
    <property type="evidence" value="ECO:0007669"/>
    <property type="project" value="TreeGrafter"/>
</dbReference>
<dbReference type="Gene3D" id="3.30.70.920">
    <property type="match status" value="1"/>
</dbReference>
<evidence type="ECO:0000259" key="4">
    <source>
        <dbReference type="PROSITE" id="PS50956"/>
    </source>
</evidence>
<dbReference type="EMBL" id="RSED01000013">
    <property type="protein sequence ID" value="RRS03313.1"/>
    <property type="molecule type" value="Genomic_DNA"/>
</dbReference>
<evidence type="ECO:0000313" key="5">
    <source>
        <dbReference type="EMBL" id="RRS03313.1"/>
    </source>
</evidence>
<dbReference type="SMART" id="SM00344">
    <property type="entry name" value="HTH_ASNC"/>
    <property type="match status" value="1"/>
</dbReference>
<evidence type="ECO:0000313" key="6">
    <source>
        <dbReference type="Proteomes" id="UP000269265"/>
    </source>
</evidence>
<dbReference type="GO" id="GO:0043565">
    <property type="term" value="F:sequence-specific DNA binding"/>
    <property type="evidence" value="ECO:0007669"/>
    <property type="project" value="InterPro"/>
</dbReference>
<dbReference type="Pfam" id="PF01037">
    <property type="entry name" value="AsnC_trans_reg"/>
    <property type="match status" value="1"/>
</dbReference>
<feature type="domain" description="HTH asnC-type" evidence="4">
    <location>
        <begin position="8"/>
        <end position="75"/>
    </location>
</feature>
<keyword evidence="6" id="KW-1185">Reference proteome</keyword>
<dbReference type="InterPro" id="IPR019887">
    <property type="entry name" value="Tscrpt_reg_AsnC/Lrp_C"/>
</dbReference>
<gene>
    <name evidence="5" type="ORF">EIP75_16640</name>
</gene>
<evidence type="ECO:0000256" key="3">
    <source>
        <dbReference type="ARBA" id="ARBA00023163"/>
    </source>
</evidence>
<sequence>MKNPSIILDSSDLRLLDLLQHDASLSNQALAEAAHLSPATCHRRVKRLRDEGWIERQVAIVSADKLREAQGQGLQALVEVTLDVQAEEAMARFEAHAVQDAAVQQCWRVSPGPDFMLVLAVADMDGYQQVAARLFTGALGVRNVRAFFAVKRAKFDTALPLAWPRGAPAQG</sequence>
<dbReference type="PROSITE" id="PS50956">
    <property type="entry name" value="HTH_ASNC_2"/>
    <property type="match status" value="1"/>
</dbReference>
<proteinExistence type="predicted"/>
<comment type="caution">
    <text evidence="5">The sequence shown here is derived from an EMBL/GenBank/DDBJ whole genome shotgun (WGS) entry which is preliminary data.</text>
</comment>
<evidence type="ECO:0000256" key="2">
    <source>
        <dbReference type="ARBA" id="ARBA00023125"/>
    </source>
</evidence>
<dbReference type="InterPro" id="IPR036388">
    <property type="entry name" value="WH-like_DNA-bd_sf"/>
</dbReference>
<dbReference type="GO" id="GO:0043200">
    <property type="term" value="P:response to amino acid"/>
    <property type="evidence" value="ECO:0007669"/>
    <property type="project" value="TreeGrafter"/>
</dbReference>
<name>A0A426V8V2_9BURK</name>
<dbReference type="SUPFAM" id="SSF54909">
    <property type="entry name" value="Dimeric alpha+beta barrel"/>
    <property type="match status" value="1"/>
</dbReference>
<evidence type="ECO:0000256" key="1">
    <source>
        <dbReference type="ARBA" id="ARBA00023015"/>
    </source>
</evidence>